<name>A0A2Z2PDM8_9HYPH</name>
<geneLocation type="plasmid" evidence="2">
    <name>pTi_CFBP1873</name>
</geneLocation>
<dbReference type="EMBL" id="KY000029">
    <property type="protein sequence ID" value="ASK41474.1"/>
    <property type="molecule type" value="Genomic_DNA"/>
</dbReference>
<accession>A0A2Z2PDM8</accession>
<evidence type="ECO:0000313" key="2">
    <source>
        <dbReference type="EMBL" id="ASK40864.1"/>
    </source>
</evidence>
<sequence length="64" mass="7467">MAEKTEWPLRRINPTIRNLMNAHPEWLWRDDFGQPYPSHGLVIGRREKSGLQRFIADHGKAVTA</sequence>
<evidence type="ECO:0000313" key="3">
    <source>
        <dbReference type="EMBL" id="ASK41474.1"/>
    </source>
</evidence>
<organism evidence="3">
    <name type="scientific">Agrobacterium genomosp. 6</name>
    <dbReference type="NCBI Taxonomy" id="1183411"/>
    <lineage>
        <taxon>Bacteria</taxon>
        <taxon>Pseudomonadati</taxon>
        <taxon>Pseudomonadota</taxon>
        <taxon>Alphaproteobacteria</taxon>
        <taxon>Hyphomicrobiales</taxon>
        <taxon>Rhizobiaceae</taxon>
        <taxon>Rhizobium/Agrobacterium group</taxon>
        <taxon>Agrobacterium</taxon>
        <taxon>Agrobacterium tumefaciens complex</taxon>
    </lineage>
</organism>
<protein>
    <submittedName>
        <fullName evidence="3">Uncharacterized protein</fullName>
    </submittedName>
</protein>
<evidence type="ECO:0000313" key="1">
    <source>
        <dbReference type="EMBL" id="ASK40711.1"/>
    </source>
</evidence>
<dbReference type="AlphaFoldDB" id="A0A2Z2PDM8"/>
<dbReference type="EMBL" id="KY000026">
    <property type="protein sequence ID" value="ASK40864.1"/>
    <property type="molecule type" value="Genomic_DNA"/>
</dbReference>
<keyword evidence="3" id="KW-0614">Plasmid</keyword>
<reference evidence="3" key="1">
    <citation type="submission" date="2016-10" db="EMBL/GenBank/DDBJ databases">
        <title>Agrobacterium Ti plasmids: Classification based on T-DNA and Vir regions organization.</title>
        <authorList>
            <person name="Nabi N."/>
            <person name="Vial L."/>
            <person name="Ben Hafsa A."/>
            <person name="Chapulliot D."/>
            <person name="Berard A."/>
            <person name="Chauveau A."/>
            <person name="Le Paslier M.-C."/>
            <person name="Harzallah Skhiri F."/>
            <person name="Brunel D."/>
            <person name="Nesme X."/>
            <person name="Chaouachi M."/>
        </authorList>
    </citation>
    <scope>NUCLEOTIDE SEQUENCE</scope>
    <source>
        <strain evidence="1">AR125</strain>
        <strain evidence="2">CFBP1873</strain>
        <strain evidence="3">CFBP5499</strain>
        <plasmid evidence="1">pTi_AR125</plasmid>
        <plasmid evidence="2">pTi_CFBP1873</plasmid>
        <plasmid evidence="3">pTi_CFBP5499</plasmid>
    </source>
</reference>
<proteinExistence type="predicted"/>
<geneLocation type="plasmid" evidence="1">
    <name>pTi_AR125</name>
</geneLocation>
<dbReference type="EMBL" id="KY000025">
    <property type="protein sequence ID" value="ASK40711.1"/>
    <property type="molecule type" value="Genomic_DNA"/>
</dbReference>
<geneLocation type="plasmid" evidence="3">
    <name>pTi_CFBP5499</name>
</geneLocation>